<dbReference type="PANTHER" id="PTHR47839:SF1">
    <property type="entry name" value="DOMAIN PROTEIN, PUTATIVE (AFU_ORTHOLOGUE AFUA_6G04830)-RELATED"/>
    <property type="match status" value="1"/>
</dbReference>
<dbReference type="NCBIfam" id="NF047352">
    <property type="entry name" value="P_loop_sacsin"/>
    <property type="match status" value="1"/>
</dbReference>
<evidence type="ECO:0000259" key="2">
    <source>
        <dbReference type="Pfam" id="PF25794"/>
    </source>
</evidence>
<feature type="region of interest" description="Disordered" evidence="1">
    <location>
        <begin position="1306"/>
        <end position="1335"/>
    </location>
</feature>
<keyword evidence="4" id="KW-1185">Reference proteome</keyword>
<sequence length="1661" mass="189514">MDELRKQVLSHTAGEERVEVNQRHLIDKILARYSAEFVVFRELMQNADDAKSSSVEIIYETQNKSAEKSNILKDKCVRILFKNNGFAFRPEDWSRLKKIAEGNPDEQKIGAFGVGFYSLFSVCEEPFVSSGGQGMAFYWKGDQLFAKRAVINQEDQTWTTFLMDMRDHAEFPNAEDFGRFLATSLGFTGNLREVSVYFNDKRIIRITKKMSDPRTMTIFSGLNTTSPERMFNLRSVDVRNVQLDVERTIIPSKFSLTRSTLNDYPTEETSIFLRVASGHLDVRVSRAFSADMERTTKKKPPSQTTVQMIFTGYDEQYFSEDKNKKISGIFKNLLPFPEQGRIFIGFPTHQTTGCSSHLAARLIPTVERESIDLVDKTLAVYNNEMLCLAGILSRILYEDEIIQISKIYKEIVGSNAKADKATNSAREWLEKRAAHALSHFTFKPSTPNPHVGQIIESQFLNCASQPLSIMSTIGVQPINFVRMPNSEMATFIKTIPTIPKIVMEQCDVFIKKARNKMNIIKDISLGDVFNELQNRTLSQEDTVALMKWWIGYRTKEQVSESDVQQLLKLAVVCIDDNVIPLNKIQHWLNPAVIPPDYEVPSNVLPYSIKLSLATWTQYITTKPQLENDPDFAEKVLGIIARSYQKCSSNDQNTIKQLLVEKKCIPTKHGLKIPDDSYFPNVDLFPDLPIINFQNVKIVEKLLQKLGVRKHVELQLIFDRLVSQGNWDHMQLVKYLASVSNNLKEIELKRLKVTAIWPKEQNTKHETSLNGDDIKSKPKVHRFLASDLYAPLAEMKEFGMPLIEWNGKWRKNSEEAKFLLSLGLREYPPLKVILQLADVSNSDTVLRSKALKYFMDNFKDKYSSEYKAEEIKLAFLPCIDPKIYETPKGCFSSPECTIMNFNALHQDLRFRADELGIRQHPSREQLLNRLIQNPPENEQRAKYMFGYLASRLGDFNHTDWSTLKDLNFIPIRDKAQTNLIKYVTPRSCFFKGSDETYSEFFSYVDFGEKANKFLLGCGVKAEPSPAEFAEFLVKSSQEFWNSVGDNVEKYLTVLRNIAVNSNTISRNRSLLADMSRAPILIGIKKKEIAADKENFDYKGQEIDHYVLAPAKDIFINDDTNFQHVFNPLTAPMEEILENFYKMLGSRSLSANVRASVQVKGNPMASTGSAKLQKTIRERAQLFYHDIHRTEVKQSIDWVQKLKVMEIDQIEATYELITNNQTKVEPIYSYILKDTRFNNSWTLYVTSGEPDYLDIATNLGKHIFRKCKWKDISHLAMLLTTPLDSLKRKGYPVDRIMLSYKKPMGIAEKYETPKPPKPPTTPEVQPQAGPNPSSNVFPIKLAPEIEEYAIQLQELFPKCDPNYIRQCLAQEKTDHLQKVANKLAESKYPEIEPKPQPNGLSDNEDGRPGTKKSGWSGSIFKSLSDLLPTNSTSTSSESQKPALVQKQPQNSQPTQPIETQKQPQKTQITQPIETQKQSQKTQTTQPIEVTPQSTQNLRNALKDAVRSCRPNSGASVNSQGGINIVSESQTSYCDVLPGHSLNYVGNYNGIELYIEINLNNLEIFKTPSLPRFINILKDLGEVFAVPQNAIHIFYDTTSNSIAFNRGKALFFNFRFYLGLHDETESNRPSADTILYWFMTFCHELAHNFVGPHNSEHEVSINST</sequence>
<proteinExistence type="predicted"/>
<feature type="compositionally biased region" description="Polar residues" evidence="1">
    <location>
        <begin position="1411"/>
        <end position="1437"/>
    </location>
</feature>
<dbReference type="PANTHER" id="PTHR47839">
    <property type="entry name" value="DOMAIN PROTEIN, PUTATIVE (AFU_ORTHOLOGUE AFUA_6G04830)-RELATED"/>
    <property type="match status" value="1"/>
</dbReference>
<gene>
    <name evidence="3" type="ORF">DERYTH_LOCUS859</name>
</gene>
<evidence type="ECO:0000313" key="4">
    <source>
        <dbReference type="Proteomes" id="UP000789405"/>
    </source>
</evidence>
<feature type="region of interest" description="Disordered" evidence="1">
    <location>
        <begin position="1382"/>
        <end position="1492"/>
    </location>
</feature>
<comment type="caution">
    <text evidence="3">The sequence shown here is derived from an EMBL/GenBank/DDBJ whole genome shotgun (WGS) entry which is preliminary data.</text>
</comment>
<evidence type="ECO:0000313" key="3">
    <source>
        <dbReference type="EMBL" id="CAG8457870.1"/>
    </source>
</evidence>
<evidence type="ECO:0000256" key="1">
    <source>
        <dbReference type="SAM" id="MobiDB-lite"/>
    </source>
</evidence>
<dbReference type="InterPro" id="IPR022155">
    <property type="entry name" value="DUF3684"/>
</dbReference>
<dbReference type="InterPro" id="IPR058210">
    <property type="entry name" value="SACS/Nov_dom"/>
</dbReference>
<accession>A0A9N8VR74</accession>
<feature type="domain" description="Sacsin/Nov" evidence="2">
    <location>
        <begin position="24"/>
        <end position="132"/>
    </location>
</feature>
<reference evidence="3" key="1">
    <citation type="submission" date="2021-06" db="EMBL/GenBank/DDBJ databases">
        <authorList>
            <person name="Kallberg Y."/>
            <person name="Tangrot J."/>
            <person name="Rosling A."/>
        </authorList>
    </citation>
    <scope>NUCLEOTIDE SEQUENCE</scope>
    <source>
        <strain evidence="3">MA453B</strain>
    </source>
</reference>
<dbReference type="EMBL" id="CAJVPY010000208">
    <property type="protein sequence ID" value="CAG8457870.1"/>
    <property type="molecule type" value="Genomic_DNA"/>
</dbReference>
<protein>
    <submittedName>
        <fullName evidence="3">19718_t:CDS:1</fullName>
    </submittedName>
</protein>
<dbReference type="Gene3D" id="3.30.565.10">
    <property type="entry name" value="Histidine kinase-like ATPase, C-terminal domain"/>
    <property type="match status" value="1"/>
</dbReference>
<dbReference type="SUPFAM" id="SSF55874">
    <property type="entry name" value="ATPase domain of HSP90 chaperone/DNA topoisomerase II/histidine kinase"/>
    <property type="match status" value="1"/>
</dbReference>
<dbReference type="Pfam" id="PF12449">
    <property type="entry name" value="DUF3684"/>
    <property type="match status" value="2"/>
</dbReference>
<organism evidence="3 4">
    <name type="scientific">Dentiscutata erythropus</name>
    <dbReference type="NCBI Taxonomy" id="1348616"/>
    <lineage>
        <taxon>Eukaryota</taxon>
        <taxon>Fungi</taxon>
        <taxon>Fungi incertae sedis</taxon>
        <taxon>Mucoromycota</taxon>
        <taxon>Glomeromycotina</taxon>
        <taxon>Glomeromycetes</taxon>
        <taxon>Diversisporales</taxon>
        <taxon>Gigasporaceae</taxon>
        <taxon>Dentiscutata</taxon>
    </lineage>
</organism>
<feature type="compositionally biased region" description="Low complexity" evidence="1">
    <location>
        <begin position="1450"/>
        <end position="1483"/>
    </location>
</feature>
<dbReference type="OrthoDB" id="10031156at2759"/>
<dbReference type="InterPro" id="IPR036890">
    <property type="entry name" value="HATPase_C_sf"/>
</dbReference>
<dbReference type="Pfam" id="PF25794">
    <property type="entry name" value="SACS"/>
    <property type="match status" value="1"/>
</dbReference>
<feature type="compositionally biased region" description="Basic and acidic residues" evidence="1">
    <location>
        <begin position="1382"/>
        <end position="1391"/>
    </location>
</feature>
<dbReference type="Proteomes" id="UP000789405">
    <property type="component" value="Unassembled WGS sequence"/>
</dbReference>
<name>A0A9N8VR74_9GLOM</name>